<accession>A0ACC6Q9N3</accession>
<protein>
    <submittedName>
        <fullName evidence="1">Uncharacterized protein</fullName>
    </submittedName>
</protein>
<organism evidence="1 2">
    <name type="scientific">Streptomyces pratisoli</name>
    <dbReference type="NCBI Taxonomy" id="3139917"/>
    <lineage>
        <taxon>Bacteria</taxon>
        <taxon>Bacillati</taxon>
        <taxon>Actinomycetota</taxon>
        <taxon>Actinomycetes</taxon>
        <taxon>Kitasatosporales</taxon>
        <taxon>Streptomycetaceae</taxon>
        <taxon>Streptomyces</taxon>
    </lineage>
</organism>
<keyword evidence="2" id="KW-1185">Reference proteome</keyword>
<sequence>MTGVTGVTGVTDKALPELELNPYLECFAERMSLTSAGSPVAAQALAAPWLIGERANAWPRR</sequence>
<proteinExistence type="predicted"/>
<evidence type="ECO:0000313" key="2">
    <source>
        <dbReference type="Proteomes" id="UP001375539"/>
    </source>
</evidence>
<evidence type="ECO:0000313" key="1">
    <source>
        <dbReference type="EMBL" id="MEJ8655148.1"/>
    </source>
</evidence>
<dbReference type="EMBL" id="JBBKAI010000002">
    <property type="protein sequence ID" value="MEJ8655148.1"/>
    <property type="molecule type" value="Genomic_DNA"/>
</dbReference>
<name>A0ACC6Q9N3_9ACTN</name>
<reference evidence="1" key="1">
    <citation type="submission" date="2024-03" db="EMBL/GenBank/DDBJ databases">
        <title>Novel Streptomyces species of biotechnological and ecological value are a feature of Machair soil.</title>
        <authorList>
            <person name="Prole J.R."/>
            <person name="Goodfellow M."/>
            <person name="Allenby N."/>
            <person name="Ward A.C."/>
        </authorList>
    </citation>
    <scope>NUCLEOTIDE SEQUENCE</scope>
    <source>
        <strain evidence="1">MS1.AVA.4</strain>
    </source>
</reference>
<gene>
    <name evidence="1" type="ORF">WKI58_01170</name>
</gene>
<comment type="caution">
    <text evidence="1">The sequence shown here is derived from an EMBL/GenBank/DDBJ whole genome shotgun (WGS) entry which is preliminary data.</text>
</comment>
<dbReference type="Proteomes" id="UP001375539">
    <property type="component" value="Unassembled WGS sequence"/>
</dbReference>